<dbReference type="Pfam" id="PF13302">
    <property type="entry name" value="Acetyltransf_3"/>
    <property type="match status" value="1"/>
</dbReference>
<dbReference type="SUPFAM" id="SSF55729">
    <property type="entry name" value="Acyl-CoA N-acyltransferases (Nat)"/>
    <property type="match status" value="1"/>
</dbReference>
<evidence type="ECO:0000313" key="3">
    <source>
        <dbReference type="Proteomes" id="UP000280696"/>
    </source>
</evidence>
<comment type="caution">
    <text evidence="2">The sequence shown here is derived from an EMBL/GenBank/DDBJ whole genome shotgun (WGS) entry which is preliminary data.</text>
</comment>
<name>A0A3A9AJW6_9FIRM</name>
<dbReference type="Gene3D" id="3.40.630.30">
    <property type="match status" value="1"/>
</dbReference>
<dbReference type="Proteomes" id="UP000280696">
    <property type="component" value="Unassembled WGS sequence"/>
</dbReference>
<dbReference type="CDD" id="cd04301">
    <property type="entry name" value="NAT_SF"/>
    <property type="match status" value="1"/>
</dbReference>
<accession>A0A3A9AJW6</accession>
<evidence type="ECO:0000259" key="1">
    <source>
        <dbReference type="PROSITE" id="PS51186"/>
    </source>
</evidence>
<dbReference type="PANTHER" id="PTHR43415">
    <property type="entry name" value="SPERMIDINE N(1)-ACETYLTRANSFERASE"/>
    <property type="match status" value="1"/>
</dbReference>
<dbReference type="EC" id="2.3.1.202" evidence="2"/>
<feature type="domain" description="N-acetyltransferase" evidence="1">
    <location>
        <begin position="37"/>
        <end position="200"/>
    </location>
</feature>
<reference evidence="2 3" key="1">
    <citation type="submission" date="2018-09" db="EMBL/GenBank/DDBJ databases">
        <title>Murine metabolic-syndrome-specific gut microbial biobank.</title>
        <authorList>
            <person name="Liu C."/>
        </authorList>
    </citation>
    <scope>NUCLEOTIDE SEQUENCE [LARGE SCALE GENOMIC DNA]</scope>
    <source>
        <strain evidence="2 3">0.1xD8-82</strain>
    </source>
</reference>
<dbReference type="InterPro" id="IPR020036">
    <property type="entry name" value="PseH"/>
</dbReference>
<proteinExistence type="predicted"/>
<evidence type="ECO:0000313" key="2">
    <source>
        <dbReference type="EMBL" id="RKI91732.1"/>
    </source>
</evidence>
<dbReference type="InterPro" id="IPR016181">
    <property type="entry name" value="Acyl_CoA_acyltransferase"/>
</dbReference>
<organism evidence="2 3">
    <name type="scientific">Parablautia intestinalis</name>
    <dbReference type="NCBI Taxonomy" id="2320100"/>
    <lineage>
        <taxon>Bacteria</taxon>
        <taxon>Bacillati</taxon>
        <taxon>Bacillota</taxon>
        <taxon>Clostridia</taxon>
        <taxon>Lachnospirales</taxon>
        <taxon>Lachnospiraceae</taxon>
        <taxon>Parablautia</taxon>
    </lineage>
</organism>
<dbReference type="AlphaFoldDB" id="A0A3A9AJW6"/>
<dbReference type="NCBIfam" id="TIGR03585">
    <property type="entry name" value="PseH"/>
    <property type="match status" value="1"/>
</dbReference>
<keyword evidence="2" id="KW-0808">Transferase</keyword>
<sequence>MFLKYMLCQGKGPESKLAEESMEEMERKKGRLEGEAVYLRLMEAEDTDDIIRWRNTDFVRRNFIYQKPFTRQGHENWIKNMIETGKVVQFMICRQVDGRPVGSVYLRDIDREHGKAEYGIFIGEREALSKGYGTEAAKMMIEYAFKEEGLHKLMLRVLAENKQAVRSYEKAGFVKEAYLKDEVFLDGRYKDVIYMAVINDNNL</sequence>
<dbReference type="EMBL" id="RAYQ01000008">
    <property type="protein sequence ID" value="RKI91732.1"/>
    <property type="molecule type" value="Genomic_DNA"/>
</dbReference>
<dbReference type="GO" id="GO:0016747">
    <property type="term" value="F:acyltransferase activity, transferring groups other than amino-acyl groups"/>
    <property type="evidence" value="ECO:0007669"/>
    <property type="project" value="InterPro"/>
</dbReference>
<keyword evidence="2" id="KW-0012">Acyltransferase</keyword>
<keyword evidence="3" id="KW-1185">Reference proteome</keyword>
<gene>
    <name evidence="2" type="primary">pseH</name>
    <name evidence="2" type="ORF">D7V94_09010</name>
</gene>
<dbReference type="PROSITE" id="PS51186">
    <property type="entry name" value="GNAT"/>
    <property type="match status" value="1"/>
</dbReference>
<protein>
    <submittedName>
        <fullName evidence="2">UDP-4-amino-4, 6-dideoxy-N-acetyl-beta-L-altrosamine N-acetyltransferase</fullName>
        <ecNumber evidence="2">2.3.1.202</ecNumber>
    </submittedName>
</protein>
<dbReference type="PANTHER" id="PTHR43415:SF3">
    <property type="entry name" value="GNAT-FAMILY ACETYLTRANSFERASE"/>
    <property type="match status" value="1"/>
</dbReference>
<dbReference type="InterPro" id="IPR000182">
    <property type="entry name" value="GNAT_dom"/>
</dbReference>